<dbReference type="Proteomes" id="UP000675881">
    <property type="component" value="Chromosome 1"/>
</dbReference>
<proteinExistence type="inferred from homology"/>
<evidence type="ECO:0000256" key="1">
    <source>
        <dbReference type="ARBA" id="ARBA00006926"/>
    </source>
</evidence>
<dbReference type="GO" id="GO:0006979">
    <property type="term" value="P:response to oxidative stress"/>
    <property type="evidence" value="ECO:0007669"/>
    <property type="project" value="InterPro"/>
</dbReference>
<organism evidence="5 6">
    <name type="scientific">Lepeophtheirus salmonis</name>
    <name type="common">Salmon louse</name>
    <name type="synonym">Caligus salmonis</name>
    <dbReference type="NCBI Taxonomy" id="72036"/>
    <lineage>
        <taxon>Eukaryota</taxon>
        <taxon>Metazoa</taxon>
        <taxon>Ecdysozoa</taxon>
        <taxon>Arthropoda</taxon>
        <taxon>Crustacea</taxon>
        <taxon>Multicrustacea</taxon>
        <taxon>Hexanauplia</taxon>
        <taxon>Copepoda</taxon>
        <taxon>Siphonostomatoida</taxon>
        <taxon>Caligidae</taxon>
        <taxon>Lepeophtheirus</taxon>
    </lineage>
</organism>
<dbReference type="OrthoDB" id="446890at2759"/>
<evidence type="ECO:0000256" key="2">
    <source>
        <dbReference type="ARBA" id="ARBA00022559"/>
    </source>
</evidence>
<gene>
    <name evidence="5" type="ORF">LSAA_1750</name>
</gene>
<dbReference type="SUPFAM" id="SSF52833">
    <property type="entry name" value="Thioredoxin-like"/>
    <property type="match status" value="1"/>
</dbReference>
<reference evidence="5" key="1">
    <citation type="submission" date="2021-02" db="EMBL/GenBank/DDBJ databases">
        <authorList>
            <person name="Bekaert M."/>
        </authorList>
    </citation>
    <scope>NUCLEOTIDE SEQUENCE</scope>
    <source>
        <strain evidence="5">IoA-00</strain>
    </source>
</reference>
<dbReference type="EMBL" id="HG994580">
    <property type="protein sequence ID" value="CAF2780818.1"/>
    <property type="molecule type" value="Genomic_DNA"/>
</dbReference>
<dbReference type="PRINTS" id="PR01011">
    <property type="entry name" value="GLUTPROXDASE"/>
</dbReference>
<dbReference type="PANTHER" id="PTHR11592:SF134">
    <property type="entry name" value="PHOSPHOLIPID HYDROPEROXIDE GLUTATHIONE PEROXIDASE"/>
    <property type="match status" value="1"/>
</dbReference>
<dbReference type="Pfam" id="PF00255">
    <property type="entry name" value="GSHPx"/>
    <property type="match status" value="1"/>
</dbReference>
<dbReference type="InterPro" id="IPR000889">
    <property type="entry name" value="Glutathione_peroxidase"/>
</dbReference>
<keyword evidence="6" id="KW-1185">Reference proteome</keyword>
<dbReference type="PANTHER" id="PTHR11592">
    <property type="entry name" value="GLUTATHIONE PEROXIDASE"/>
    <property type="match status" value="1"/>
</dbReference>
<evidence type="ECO:0000313" key="6">
    <source>
        <dbReference type="Proteomes" id="UP000675881"/>
    </source>
</evidence>
<dbReference type="AlphaFoldDB" id="A0A7R8CDZ1"/>
<evidence type="ECO:0000256" key="3">
    <source>
        <dbReference type="ARBA" id="ARBA00023002"/>
    </source>
</evidence>
<accession>A0A7R8CDZ1</accession>
<dbReference type="CDD" id="cd00340">
    <property type="entry name" value="GSH_Peroxidase"/>
    <property type="match status" value="1"/>
</dbReference>
<dbReference type="Gene3D" id="3.40.30.10">
    <property type="entry name" value="Glutaredoxin"/>
    <property type="match status" value="1"/>
</dbReference>
<evidence type="ECO:0000313" key="5">
    <source>
        <dbReference type="EMBL" id="CAF2780818.1"/>
    </source>
</evidence>
<dbReference type="InterPro" id="IPR036249">
    <property type="entry name" value="Thioredoxin-like_sf"/>
</dbReference>
<dbReference type="PROSITE" id="PS51355">
    <property type="entry name" value="GLUTATHIONE_PEROXID_3"/>
    <property type="match status" value="1"/>
</dbReference>
<keyword evidence="2 4" id="KW-0575">Peroxidase</keyword>
<name>A0A7R8CDZ1_LEPSM</name>
<evidence type="ECO:0000256" key="4">
    <source>
        <dbReference type="RuleBase" id="RU000499"/>
    </source>
</evidence>
<comment type="similarity">
    <text evidence="1 4">Belongs to the glutathione peroxidase family.</text>
</comment>
<sequence length="137" mass="15413">MKLLISFLLATASLGSITSTKFTKTDNIYGFTALDIDGNEVSMEKYRAFPCNQFGNQEPGTNAEIKEYAAKYGVQFDMFSKINVNGPDAHPLFKYLKDKQGGTFGDFIKWSFTKFVIDKDGVSRCPIFYCSRPHTDC</sequence>
<protein>
    <recommendedName>
        <fullName evidence="4">Glutathione peroxidase</fullName>
    </recommendedName>
</protein>
<dbReference type="GO" id="GO:0004601">
    <property type="term" value="F:peroxidase activity"/>
    <property type="evidence" value="ECO:0007669"/>
    <property type="project" value="UniProtKB-KW"/>
</dbReference>
<keyword evidence="3 4" id="KW-0560">Oxidoreductase</keyword>